<dbReference type="EMBL" id="QGKX02001521">
    <property type="protein sequence ID" value="KAF3513756.1"/>
    <property type="molecule type" value="Genomic_DNA"/>
</dbReference>
<proteinExistence type="predicted"/>
<dbReference type="PANTHER" id="PTHR33223:SF9">
    <property type="entry name" value="RETROTRANSPOSON GAG DOMAIN-CONTAINING PROTEIN"/>
    <property type="match status" value="1"/>
</dbReference>
<feature type="region of interest" description="Disordered" evidence="1">
    <location>
        <begin position="165"/>
        <end position="190"/>
    </location>
</feature>
<name>A0A8S9PCA9_BRACR</name>
<evidence type="ECO:0000313" key="2">
    <source>
        <dbReference type="EMBL" id="KAF3513756.1"/>
    </source>
</evidence>
<protein>
    <recommendedName>
        <fullName evidence="4">Retrotransposon gag domain-containing protein</fullName>
    </recommendedName>
</protein>
<evidence type="ECO:0008006" key="4">
    <source>
        <dbReference type="Google" id="ProtNLM"/>
    </source>
</evidence>
<dbReference type="AlphaFoldDB" id="A0A8S9PCA9"/>
<comment type="caution">
    <text evidence="2">The sequence shown here is derived from an EMBL/GenBank/DDBJ whole genome shotgun (WGS) entry which is preliminary data.</text>
</comment>
<sequence length="430" mass="49060">MRRSDLGSYADTPFSDEIASIEMPRKFAFPNLKMYDGTSDPDDHAAQYKQRMLTVAVSKDAREATMCKGFGSTLIGSAFQWYIKLPNGSIRSFATLIDKFHRSEPLRTYIARFNQEKVSIHDCNVSTAISAYKRGILPDRDMYKELTKYQCKTMEDVLSRAWAQAKTDREEGSHQKREAGGRSPNLFPNRPLERIEGMNVSMWPDISNLTMSKPELIHVLRQIGPHVKWPQKQVKWPRKMKAPDSFWNPNRWYDFHHYHGHKSKDCVTLRIEVNELLKKGHLREFLSDKAKNLLNKETNNKTPETAPASPPRQDRVIHVISGGSEVSLLNEISFIVKEQERVLTPYQDALVISLTVANYLVKKILVDNGSSSNILFQTAYRDLGLEENALTRRITPLIGFSGEVKQTSGEVILPVYAEGINLSTKFLVVE</sequence>
<evidence type="ECO:0000313" key="3">
    <source>
        <dbReference type="Proteomes" id="UP000712600"/>
    </source>
</evidence>
<organism evidence="2 3">
    <name type="scientific">Brassica cretica</name>
    <name type="common">Mustard</name>
    <dbReference type="NCBI Taxonomy" id="69181"/>
    <lineage>
        <taxon>Eukaryota</taxon>
        <taxon>Viridiplantae</taxon>
        <taxon>Streptophyta</taxon>
        <taxon>Embryophyta</taxon>
        <taxon>Tracheophyta</taxon>
        <taxon>Spermatophyta</taxon>
        <taxon>Magnoliopsida</taxon>
        <taxon>eudicotyledons</taxon>
        <taxon>Gunneridae</taxon>
        <taxon>Pentapetalae</taxon>
        <taxon>rosids</taxon>
        <taxon>malvids</taxon>
        <taxon>Brassicales</taxon>
        <taxon>Brassicaceae</taxon>
        <taxon>Brassiceae</taxon>
        <taxon>Brassica</taxon>
    </lineage>
</organism>
<feature type="compositionally biased region" description="Basic and acidic residues" evidence="1">
    <location>
        <begin position="166"/>
        <end position="180"/>
    </location>
</feature>
<accession>A0A8S9PCA9</accession>
<reference evidence="2" key="1">
    <citation type="submission" date="2019-12" db="EMBL/GenBank/DDBJ databases">
        <title>Genome sequencing and annotation of Brassica cretica.</title>
        <authorList>
            <person name="Studholme D.J."/>
            <person name="Sarris P."/>
        </authorList>
    </citation>
    <scope>NUCLEOTIDE SEQUENCE</scope>
    <source>
        <strain evidence="2">PFS-109/04</strain>
        <tissue evidence="2">Leaf</tissue>
    </source>
</reference>
<gene>
    <name evidence="2" type="ORF">F2Q69_00007143</name>
</gene>
<dbReference type="Proteomes" id="UP000712600">
    <property type="component" value="Unassembled WGS sequence"/>
</dbReference>
<dbReference type="PANTHER" id="PTHR33223">
    <property type="entry name" value="CCHC-TYPE DOMAIN-CONTAINING PROTEIN"/>
    <property type="match status" value="1"/>
</dbReference>
<evidence type="ECO:0000256" key="1">
    <source>
        <dbReference type="SAM" id="MobiDB-lite"/>
    </source>
</evidence>